<gene>
    <name evidence="9" type="ORF">ACJIZ3_018646</name>
</gene>
<dbReference type="PANTHER" id="PTHR32467">
    <property type="entry name" value="AP2-LIKE ETHYLENE-RESPONSIVE TRANSCRIPTION FACTOR"/>
    <property type="match status" value="1"/>
</dbReference>
<keyword evidence="3" id="KW-0805">Transcription regulation</keyword>
<dbReference type="GO" id="GO:0005634">
    <property type="term" value="C:nucleus"/>
    <property type="evidence" value="ECO:0007669"/>
    <property type="project" value="UniProtKB-SubCell"/>
</dbReference>
<evidence type="ECO:0000256" key="5">
    <source>
        <dbReference type="ARBA" id="ARBA00023163"/>
    </source>
</evidence>
<comment type="caution">
    <text evidence="9">The sequence shown here is derived from an EMBL/GenBank/DDBJ whole genome shotgun (WGS) entry which is preliminary data.</text>
</comment>
<evidence type="ECO:0000256" key="7">
    <source>
        <dbReference type="SAM" id="MobiDB-lite"/>
    </source>
</evidence>
<dbReference type="InterPro" id="IPR001471">
    <property type="entry name" value="AP2/ERF_dom"/>
</dbReference>
<dbReference type="InterPro" id="IPR016177">
    <property type="entry name" value="DNA-bd_dom_sf"/>
</dbReference>
<feature type="region of interest" description="Disordered" evidence="7">
    <location>
        <begin position="367"/>
        <end position="387"/>
    </location>
</feature>
<evidence type="ECO:0000313" key="9">
    <source>
        <dbReference type="EMBL" id="KAL3829844.1"/>
    </source>
</evidence>
<dbReference type="FunFam" id="3.30.730.10:FF:000002">
    <property type="entry name" value="AP2-like ethylene-responsive transcription factor"/>
    <property type="match status" value="1"/>
</dbReference>
<sequence length="387" mass="43774">MKKPKSHQKLSLKSVFEPRIVLMTLLRPLLNQEAPFIEVSQGTGGPGGMKLIYGTRLHGTTVRTKEENKLDTYTKECEEMQKLSKEEFLASLRRRSSGFSRGASKYRGVARHHHNGRWEARIGRVSGNKYLYLGTYDTQEEAAAAYDRAAIQFRGPNAVTNFHISNYADKLNKTIPEEQVNKEEVVQVKNEMPPDSFNKVQEDEARDHQQVENQIQPTIPKFEFMDSIGSQGMVVMESEFSNYVQACETHDHQQVENQVQLNIPKEESIDFMDSQTMVVMDPTEEHEHPWDLCLDTGFDSFSIPDIPLEKSSDLLGLFDNNSFDENIDFIFDEPFMDSEVLLQDTMSHTGVCKPDVDNFAARDLKGTDVSASPSTPSTLTSVCSSSI</sequence>
<feature type="compositionally biased region" description="Low complexity" evidence="7">
    <location>
        <begin position="369"/>
        <end position="387"/>
    </location>
</feature>
<organism evidence="9 10">
    <name type="scientific">Penstemon smallii</name>
    <dbReference type="NCBI Taxonomy" id="265156"/>
    <lineage>
        <taxon>Eukaryota</taxon>
        <taxon>Viridiplantae</taxon>
        <taxon>Streptophyta</taxon>
        <taxon>Embryophyta</taxon>
        <taxon>Tracheophyta</taxon>
        <taxon>Spermatophyta</taxon>
        <taxon>Magnoliopsida</taxon>
        <taxon>eudicotyledons</taxon>
        <taxon>Gunneridae</taxon>
        <taxon>Pentapetalae</taxon>
        <taxon>asterids</taxon>
        <taxon>lamiids</taxon>
        <taxon>Lamiales</taxon>
        <taxon>Plantaginaceae</taxon>
        <taxon>Cheloneae</taxon>
        <taxon>Penstemon</taxon>
    </lineage>
</organism>
<dbReference type="AlphaFoldDB" id="A0ABD3SYX5"/>
<keyword evidence="2" id="KW-0677">Repeat</keyword>
<dbReference type="PROSITE" id="PS51032">
    <property type="entry name" value="AP2_ERF"/>
    <property type="match status" value="1"/>
</dbReference>
<dbReference type="SUPFAM" id="SSF54171">
    <property type="entry name" value="DNA-binding domain"/>
    <property type="match status" value="1"/>
</dbReference>
<dbReference type="CDD" id="cd00018">
    <property type="entry name" value="AP2"/>
    <property type="match status" value="1"/>
</dbReference>
<accession>A0ABD3SYX5</accession>
<name>A0ABD3SYX5_9LAMI</name>
<evidence type="ECO:0000259" key="8">
    <source>
        <dbReference type="PROSITE" id="PS51032"/>
    </source>
</evidence>
<dbReference type="Gene3D" id="3.30.730.10">
    <property type="entry name" value="AP2/ERF domain"/>
    <property type="match status" value="1"/>
</dbReference>
<dbReference type="Proteomes" id="UP001634393">
    <property type="component" value="Unassembled WGS sequence"/>
</dbReference>
<keyword evidence="10" id="KW-1185">Reference proteome</keyword>
<dbReference type="Pfam" id="PF00847">
    <property type="entry name" value="AP2"/>
    <property type="match status" value="1"/>
</dbReference>
<protein>
    <recommendedName>
        <fullName evidence="8">AP2/ERF domain-containing protein</fullName>
    </recommendedName>
</protein>
<keyword evidence="4" id="KW-0238">DNA-binding</keyword>
<dbReference type="InterPro" id="IPR036955">
    <property type="entry name" value="AP2/ERF_dom_sf"/>
</dbReference>
<evidence type="ECO:0000256" key="3">
    <source>
        <dbReference type="ARBA" id="ARBA00023015"/>
    </source>
</evidence>
<dbReference type="EMBL" id="JBJXBP010000005">
    <property type="protein sequence ID" value="KAL3829844.1"/>
    <property type="molecule type" value="Genomic_DNA"/>
</dbReference>
<dbReference type="SMART" id="SM00380">
    <property type="entry name" value="AP2"/>
    <property type="match status" value="1"/>
</dbReference>
<evidence type="ECO:0000256" key="4">
    <source>
        <dbReference type="ARBA" id="ARBA00023125"/>
    </source>
</evidence>
<dbReference type="PANTHER" id="PTHR32467:SF97">
    <property type="entry name" value="ETHYLENE-RESPONSIVE TRANSCRIPTION FACTOR WRI1"/>
    <property type="match status" value="1"/>
</dbReference>
<evidence type="ECO:0000256" key="6">
    <source>
        <dbReference type="ARBA" id="ARBA00023242"/>
    </source>
</evidence>
<evidence type="ECO:0000256" key="2">
    <source>
        <dbReference type="ARBA" id="ARBA00022737"/>
    </source>
</evidence>
<dbReference type="GO" id="GO:0003677">
    <property type="term" value="F:DNA binding"/>
    <property type="evidence" value="ECO:0007669"/>
    <property type="project" value="UniProtKB-KW"/>
</dbReference>
<feature type="domain" description="AP2/ERF" evidence="8">
    <location>
        <begin position="105"/>
        <end position="163"/>
    </location>
</feature>
<evidence type="ECO:0000256" key="1">
    <source>
        <dbReference type="ARBA" id="ARBA00004123"/>
    </source>
</evidence>
<proteinExistence type="predicted"/>
<comment type="subcellular location">
    <subcellularLocation>
        <location evidence="1">Nucleus</location>
    </subcellularLocation>
</comment>
<keyword evidence="5" id="KW-0804">Transcription</keyword>
<evidence type="ECO:0000313" key="10">
    <source>
        <dbReference type="Proteomes" id="UP001634393"/>
    </source>
</evidence>
<keyword evidence="6" id="KW-0539">Nucleus</keyword>
<dbReference type="PRINTS" id="PR00367">
    <property type="entry name" value="ETHRSPELEMNT"/>
</dbReference>
<reference evidence="9 10" key="1">
    <citation type="submission" date="2024-12" db="EMBL/GenBank/DDBJ databases">
        <title>The unique morphological basis and parallel evolutionary history of personate flowers in Penstemon.</title>
        <authorList>
            <person name="Depatie T.H."/>
            <person name="Wessinger C.A."/>
        </authorList>
    </citation>
    <scope>NUCLEOTIDE SEQUENCE [LARGE SCALE GENOMIC DNA]</scope>
    <source>
        <strain evidence="9">WTNN_2</strain>
        <tissue evidence="9">Leaf</tissue>
    </source>
</reference>